<organism evidence="2">
    <name type="scientific">Orpheovirus IHUMI-LCC2</name>
    <dbReference type="NCBI Taxonomy" id="2023057"/>
    <lineage>
        <taxon>Viruses</taxon>
        <taxon>Varidnaviria</taxon>
        <taxon>Bamfordvirae</taxon>
        <taxon>Nucleocytoviricota</taxon>
        <taxon>Megaviricetes</taxon>
        <taxon>Pimascovirales</taxon>
        <taxon>Ocovirineae</taxon>
        <taxon>Orpheoviridae</taxon>
        <taxon>Alphaorpheovirus</taxon>
        <taxon>Alphaorpheovirus massiliense</taxon>
    </lineage>
</organism>
<sequence>MNLPNDILVEIFSFLPSYNLTSCILTCKHFNSIIRSKNKEILKYNCLKTFGGHHTWCTSNKISYIKFCKYMEHNLSKITKFEEMLSRNCSDDDIILCISDKSNIKEYIGILCKYGRFNKDIIDKVNIRLEDVIVEYLTYSTYKLTRNNILEDNDGEIVEHFDYPDSISTEFSINANNIKKDIKLYIEPIDFILSFPYPSMVISKARDLLLVDECIHYAFTYNDNKDHHKYHGIYKILTRVWIVPILIERLLEADKYTYPTLKEETIKRIEGKMNKMFRSIMGYIFRHDMKLDELKRLISMYVKTIILIENTYVLNGIYIQPHYEFILKLDNEEIIDMYINILNEYNILQSFINTALYTKIPRDTIFKILPKIFNALNIKH</sequence>
<accession>A0A2I2L465</accession>
<dbReference type="Pfam" id="PF00646">
    <property type="entry name" value="F-box"/>
    <property type="match status" value="1"/>
</dbReference>
<dbReference type="Proteomes" id="UP000236316">
    <property type="component" value="Segment"/>
</dbReference>
<dbReference type="CDD" id="cd09917">
    <property type="entry name" value="F-box_SF"/>
    <property type="match status" value="1"/>
</dbReference>
<dbReference type="SMART" id="SM00256">
    <property type="entry name" value="FBOX"/>
    <property type="match status" value="1"/>
</dbReference>
<reference evidence="2" key="1">
    <citation type="submission" date="2017-08" db="EMBL/GenBank/DDBJ databases">
        <authorList>
            <consortium name="Urmite Genomes"/>
        </authorList>
    </citation>
    <scope>NUCLEOTIDE SEQUENCE [LARGE SCALE GENOMIC DNA]</scope>
    <source>
        <strain evidence="2">IHUMI-LCC2</strain>
    </source>
</reference>
<feature type="domain" description="F-box" evidence="1">
    <location>
        <begin position="1"/>
        <end position="44"/>
    </location>
</feature>
<dbReference type="InterPro" id="IPR036047">
    <property type="entry name" value="F-box-like_dom_sf"/>
</dbReference>
<dbReference type="RefSeq" id="YP_009448619.1">
    <property type="nucleotide sequence ID" value="NC_036594.1"/>
</dbReference>
<dbReference type="SUPFAM" id="SSF81383">
    <property type="entry name" value="F-box domain"/>
    <property type="match status" value="1"/>
</dbReference>
<evidence type="ECO:0000313" key="3">
    <source>
        <dbReference type="Proteomes" id="UP000236316"/>
    </source>
</evidence>
<evidence type="ECO:0000313" key="2">
    <source>
        <dbReference type="EMBL" id="SNW62317.1"/>
    </source>
</evidence>
<dbReference type="GeneID" id="35382199"/>
<evidence type="ECO:0000259" key="1">
    <source>
        <dbReference type="PROSITE" id="PS50181"/>
    </source>
</evidence>
<keyword evidence="3" id="KW-1185">Reference proteome</keyword>
<protein>
    <submittedName>
        <fullName evidence="2">F-box domain-containing protein</fullName>
    </submittedName>
</protein>
<gene>
    <name evidence="2" type="ORF">ORPV_413</name>
</gene>
<proteinExistence type="predicted"/>
<dbReference type="Gene3D" id="1.20.1280.50">
    <property type="match status" value="1"/>
</dbReference>
<dbReference type="KEGG" id="vg:35382199"/>
<dbReference type="EMBL" id="LT906555">
    <property type="protein sequence ID" value="SNW62317.1"/>
    <property type="molecule type" value="Genomic_DNA"/>
</dbReference>
<dbReference type="PROSITE" id="PS50181">
    <property type="entry name" value="FBOX"/>
    <property type="match status" value="1"/>
</dbReference>
<dbReference type="InterPro" id="IPR001810">
    <property type="entry name" value="F-box_dom"/>
</dbReference>
<name>A0A2I2L465_9VIRU</name>